<evidence type="ECO:0000256" key="11">
    <source>
        <dbReference type="ARBA" id="ARBA00023136"/>
    </source>
</evidence>
<evidence type="ECO:0000256" key="5">
    <source>
        <dbReference type="ARBA" id="ARBA00022475"/>
    </source>
</evidence>
<keyword evidence="8 13" id="KW-1133">Transmembrane helix</keyword>
<dbReference type="InterPro" id="IPR051410">
    <property type="entry name" value="Ferric/Cupric_Reductase"/>
</dbReference>
<feature type="transmembrane region" description="Helical" evidence="13">
    <location>
        <begin position="104"/>
        <end position="125"/>
    </location>
</feature>
<reference evidence="15 16" key="1">
    <citation type="submission" date="2016-10" db="EMBL/GenBank/DDBJ databases">
        <title>Genome sequence of the ascomycete fungus Penicillium subrubescens.</title>
        <authorList>
            <person name="De Vries R.P."/>
            <person name="Peng M."/>
            <person name="Dilokpimol A."/>
            <person name="Hilden K."/>
            <person name="Makela M.R."/>
            <person name="Grigoriev I."/>
            <person name="Riley R."/>
            <person name="Granchi Z."/>
        </authorList>
    </citation>
    <scope>NUCLEOTIDE SEQUENCE [LARGE SCALE GENOMIC DNA]</scope>
    <source>
        <strain evidence="15 16">CBS 132785</strain>
    </source>
</reference>
<dbReference type="InterPro" id="IPR013112">
    <property type="entry name" value="FAD-bd_8"/>
</dbReference>
<evidence type="ECO:0000256" key="10">
    <source>
        <dbReference type="ARBA" id="ARBA00023065"/>
    </source>
</evidence>
<evidence type="ECO:0000256" key="2">
    <source>
        <dbReference type="ARBA" id="ARBA00006278"/>
    </source>
</evidence>
<keyword evidence="16" id="KW-1185">Reference proteome</keyword>
<dbReference type="InterPro" id="IPR013121">
    <property type="entry name" value="Fe_red_NAD-bd_6"/>
</dbReference>
<feature type="domain" description="FAD-binding FR-type" evidence="14">
    <location>
        <begin position="312"/>
        <end position="441"/>
    </location>
</feature>
<dbReference type="Pfam" id="PF01794">
    <property type="entry name" value="Ferric_reduct"/>
    <property type="match status" value="1"/>
</dbReference>
<dbReference type="Proteomes" id="UP000186955">
    <property type="component" value="Unassembled WGS sequence"/>
</dbReference>
<feature type="transmembrane region" description="Helical" evidence="13">
    <location>
        <begin position="177"/>
        <end position="195"/>
    </location>
</feature>
<feature type="transmembrane region" description="Helical" evidence="13">
    <location>
        <begin position="137"/>
        <end position="156"/>
    </location>
</feature>
<evidence type="ECO:0000313" key="16">
    <source>
        <dbReference type="Proteomes" id="UP000186955"/>
    </source>
</evidence>
<dbReference type="STRING" id="1316194.A0A1Q5TH30"/>
<dbReference type="SUPFAM" id="SSF52343">
    <property type="entry name" value="Ferredoxin reductase-like, C-terminal NADP-linked domain"/>
    <property type="match status" value="1"/>
</dbReference>
<dbReference type="InterPro" id="IPR017938">
    <property type="entry name" value="Riboflavin_synthase-like_b-brl"/>
</dbReference>
<comment type="caution">
    <text evidence="15">The sequence shown here is derived from an EMBL/GenBank/DDBJ whole genome shotgun (WGS) entry which is preliminary data.</text>
</comment>
<evidence type="ECO:0000256" key="3">
    <source>
        <dbReference type="ARBA" id="ARBA00012668"/>
    </source>
</evidence>
<keyword evidence="6 13" id="KW-0812">Transmembrane</keyword>
<dbReference type="SUPFAM" id="SSF63380">
    <property type="entry name" value="Riboflavin synthase domain-like"/>
    <property type="match status" value="1"/>
</dbReference>
<dbReference type="InterPro" id="IPR013130">
    <property type="entry name" value="Fe3_Rdtase_TM_dom"/>
</dbReference>
<comment type="similarity">
    <text evidence="2">Belongs to the ferric reductase (FRE) family.</text>
</comment>
<evidence type="ECO:0000259" key="14">
    <source>
        <dbReference type="PROSITE" id="PS51384"/>
    </source>
</evidence>
<dbReference type="InterPro" id="IPR039261">
    <property type="entry name" value="FNR_nucleotide-bd"/>
</dbReference>
<feature type="transmembrane region" description="Helical" evidence="13">
    <location>
        <begin position="261"/>
        <end position="281"/>
    </location>
</feature>
<evidence type="ECO:0000256" key="4">
    <source>
        <dbReference type="ARBA" id="ARBA00022448"/>
    </source>
</evidence>
<evidence type="ECO:0000256" key="7">
    <source>
        <dbReference type="ARBA" id="ARBA00022982"/>
    </source>
</evidence>
<dbReference type="Gene3D" id="3.40.50.80">
    <property type="entry name" value="Nucleotide-binding domain of ferredoxin-NADP reductase (FNR) module"/>
    <property type="match status" value="1"/>
</dbReference>
<feature type="transmembrane region" description="Helical" evidence="13">
    <location>
        <begin position="232"/>
        <end position="249"/>
    </location>
</feature>
<dbReference type="PANTHER" id="PTHR32361:SF27">
    <property type="entry name" value="FAD-BINDING FR-TYPE DOMAIN-CONTAINING PROTEIN-RELATED"/>
    <property type="match status" value="1"/>
</dbReference>
<feature type="transmembrane region" description="Helical" evidence="13">
    <location>
        <begin position="20"/>
        <end position="40"/>
    </location>
</feature>
<gene>
    <name evidence="15" type="ORF">PENSUB_8356</name>
</gene>
<dbReference type="EMBL" id="MNBE01000656">
    <property type="protein sequence ID" value="OKO99511.1"/>
    <property type="molecule type" value="Genomic_DNA"/>
</dbReference>
<dbReference type="EC" id="1.16.1.9" evidence="3"/>
<dbReference type="PANTHER" id="PTHR32361">
    <property type="entry name" value="FERRIC/CUPRIC REDUCTASE TRANSMEMBRANE COMPONENT"/>
    <property type="match status" value="1"/>
</dbReference>
<proteinExistence type="inferred from homology"/>
<evidence type="ECO:0000256" key="9">
    <source>
        <dbReference type="ARBA" id="ARBA00023002"/>
    </source>
</evidence>
<dbReference type="GO" id="GO:0006879">
    <property type="term" value="P:intracellular iron ion homeostasis"/>
    <property type="evidence" value="ECO:0007669"/>
    <property type="project" value="TreeGrafter"/>
</dbReference>
<dbReference type="InterPro" id="IPR017927">
    <property type="entry name" value="FAD-bd_FR_type"/>
</dbReference>
<sequence>MGVELQGNGPGEPPMNPALAVPLFAVGGFAAVLFLWRTIIRIRHRRRSKLAGQVDDQAQLSQTSNLNASLKKHVFYAPACGTRHSREFRLFRLHMGTIPLRLEMILLVIYLLLNFIFVVVMVDWWKDFSDKMFQLKYAAGHLAVMNTPGLVLSAGRNNPLVQMLGLPFDTFNFMHRWVGRVIAANAVVHMSAVLANQAYMRTYDLTQQGRFASNLDADGTNYILYTIWQMPFYVYGLVALLGFIFIVLQSSSPVRHAFYELFLHLHIALAVMSFVALWYHLKNLLQQRVLLGTLILWGLDRVGRLGILIWRNCGKRRTTATVEALPGSVARVDIEVSRAWKFRPGQYMYLYLPCLGLWTSHPFTVAWSSTGSDSLDSAEKRSSSDSFASLLGDSEKTTMSVLIKGQDGFTKKLLRKAEDSPDGRIKATALAEGPFGGIHSLASYGTLLLVAGGIGITHPMSYLHEVVTNFASRKTATRKVHLVWMIRNLDHLAWIQTWMTDIFGHDSLNGTNNLKGDTYFQIPGLRLSISIHVTGHKDDPEEYISALDTMWTDSAPFNVPVNIHHEKPSFRALLENEKAEQVGALAVSVCGPGGLGDSVRDAVRHVQGEKTVDLFEETFTW</sequence>
<keyword evidence="11 13" id="KW-0472">Membrane</keyword>
<protein>
    <recommendedName>
        <fullName evidence="3">ferric-chelate reductase (NADPH)</fullName>
        <ecNumber evidence="3">1.16.1.9</ecNumber>
    </recommendedName>
</protein>
<dbReference type="SFLD" id="SFLDG01168">
    <property type="entry name" value="Ferric_reductase_subgroup_(FRE"/>
    <property type="match status" value="1"/>
</dbReference>
<evidence type="ECO:0000313" key="15">
    <source>
        <dbReference type="EMBL" id="OKO99511.1"/>
    </source>
</evidence>
<evidence type="ECO:0000256" key="8">
    <source>
        <dbReference type="ARBA" id="ARBA00022989"/>
    </source>
</evidence>
<dbReference type="Pfam" id="PF08030">
    <property type="entry name" value="NAD_binding_6"/>
    <property type="match status" value="1"/>
</dbReference>
<comment type="catalytic activity">
    <reaction evidence="12">
        <text>2 a Fe(II)-siderophore + NADP(+) + H(+) = 2 a Fe(III)-siderophore + NADPH</text>
        <dbReference type="Rhea" id="RHEA:28795"/>
        <dbReference type="Rhea" id="RHEA-COMP:11342"/>
        <dbReference type="Rhea" id="RHEA-COMP:11344"/>
        <dbReference type="ChEBI" id="CHEBI:15378"/>
        <dbReference type="ChEBI" id="CHEBI:29033"/>
        <dbReference type="ChEBI" id="CHEBI:29034"/>
        <dbReference type="ChEBI" id="CHEBI:57783"/>
        <dbReference type="ChEBI" id="CHEBI:58349"/>
        <dbReference type="EC" id="1.16.1.9"/>
    </reaction>
</comment>
<dbReference type="GO" id="GO:0006826">
    <property type="term" value="P:iron ion transport"/>
    <property type="evidence" value="ECO:0007669"/>
    <property type="project" value="TreeGrafter"/>
</dbReference>
<keyword evidence="7" id="KW-0249">Electron transport</keyword>
<comment type="subcellular location">
    <subcellularLocation>
        <location evidence="1">Cell membrane</location>
        <topology evidence="1">Multi-pass membrane protein</topology>
    </subcellularLocation>
</comment>
<dbReference type="SFLD" id="SFLDS00052">
    <property type="entry name" value="Ferric_Reductase_Domain"/>
    <property type="match status" value="1"/>
</dbReference>
<dbReference type="GO" id="GO:0005886">
    <property type="term" value="C:plasma membrane"/>
    <property type="evidence" value="ECO:0007669"/>
    <property type="project" value="UniProtKB-SubCell"/>
</dbReference>
<keyword evidence="4" id="KW-0813">Transport</keyword>
<dbReference type="CDD" id="cd06186">
    <property type="entry name" value="NOX_Duox_like_FAD_NADP"/>
    <property type="match status" value="1"/>
</dbReference>
<keyword evidence="5" id="KW-1003">Cell membrane</keyword>
<dbReference type="Pfam" id="PF08022">
    <property type="entry name" value="FAD_binding_8"/>
    <property type="match status" value="1"/>
</dbReference>
<keyword evidence="10" id="KW-0406">Ion transport</keyword>
<dbReference type="AlphaFoldDB" id="A0A1Q5TH30"/>
<name>A0A1Q5TH30_9EURO</name>
<keyword evidence="9" id="KW-0560">Oxidoreductase</keyword>
<accession>A0A1Q5TH30</accession>
<evidence type="ECO:0000256" key="1">
    <source>
        <dbReference type="ARBA" id="ARBA00004651"/>
    </source>
</evidence>
<dbReference type="PROSITE" id="PS51384">
    <property type="entry name" value="FAD_FR"/>
    <property type="match status" value="1"/>
</dbReference>
<evidence type="ECO:0000256" key="13">
    <source>
        <dbReference type="SAM" id="Phobius"/>
    </source>
</evidence>
<dbReference type="GO" id="GO:0015677">
    <property type="term" value="P:copper ion import"/>
    <property type="evidence" value="ECO:0007669"/>
    <property type="project" value="TreeGrafter"/>
</dbReference>
<evidence type="ECO:0000256" key="6">
    <source>
        <dbReference type="ARBA" id="ARBA00022692"/>
    </source>
</evidence>
<dbReference type="GO" id="GO:0052851">
    <property type="term" value="F:ferric-chelate reductase (NADPH) activity"/>
    <property type="evidence" value="ECO:0007669"/>
    <property type="project" value="UniProtKB-EC"/>
</dbReference>
<organism evidence="15 16">
    <name type="scientific">Penicillium subrubescens</name>
    <dbReference type="NCBI Taxonomy" id="1316194"/>
    <lineage>
        <taxon>Eukaryota</taxon>
        <taxon>Fungi</taxon>
        <taxon>Dikarya</taxon>
        <taxon>Ascomycota</taxon>
        <taxon>Pezizomycotina</taxon>
        <taxon>Eurotiomycetes</taxon>
        <taxon>Eurotiomycetidae</taxon>
        <taxon>Eurotiales</taxon>
        <taxon>Aspergillaceae</taxon>
        <taxon>Penicillium</taxon>
    </lineage>
</organism>
<evidence type="ECO:0000256" key="12">
    <source>
        <dbReference type="ARBA" id="ARBA00048483"/>
    </source>
</evidence>